<proteinExistence type="predicted"/>
<reference evidence="1 2" key="1">
    <citation type="submission" date="2024-02" db="EMBL/GenBank/DDBJ databases">
        <authorList>
            <person name="Daric V."/>
            <person name="Darras S."/>
        </authorList>
    </citation>
    <scope>NUCLEOTIDE SEQUENCE [LARGE SCALE GENOMIC DNA]</scope>
</reference>
<comment type="caution">
    <text evidence="1">The sequence shown here is derived from an EMBL/GenBank/DDBJ whole genome shotgun (WGS) entry which is preliminary data.</text>
</comment>
<accession>A0ABP0H1Q0</accession>
<keyword evidence="2" id="KW-1185">Reference proteome</keyword>
<evidence type="ECO:0000313" key="1">
    <source>
        <dbReference type="EMBL" id="CAK8697914.1"/>
    </source>
</evidence>
<organism evidence="1 2">
    <name type="scientific">Clavelina lepadiformis</name>
    <name type="common">Light-bulb sea squirt</name>
    <name type="synonym">Ascidia lepadiformis</name>
    <dbReference type="NCBI Taxonomy" id="159417"/>
    <lineage>
        <taxon>Eukaryota</taxon>
        <taxon>Metazoa</taxon>
        <taxon>Chordata</taxon>
        <taxon>Tunicata</taxon>
        <taxon>Ascidiacea</taxon>
        <taxon>Aplousobranchia</taxon>
        <taxon>Clavelinidae</taxon>
        <taxon>Clavelina</taxon>
    </lineage>
</organism>
<evidence type="ECO:0000313" key="2">
    <source>
        <dbReference type="Proteomes" id="UP001642483"/>
    </source>
</evidence>
<sequence>MEILYHIKEDMAIMGLGEEDAIDRVKQGIMESALVTQLNGKRAWRRRIAALIPLTGEWRKGGSKFLCVMRSVPDVPCGVGAHLRSKTDQS</sequence>
<dbReference type="Proteomes" id="UP001642483">
    <property type="component" value="Unassembled WGS sequence"/>
</dbReference>
<gene>
    <name evidence="1" type="ORF">CVLEPA_LOCUS31397</name>
</gene>
<name>A0ABP0H1Q0_CLALP</name>
<dbReference type="EMBL" id="CAWYQH010000174">
    <property type="protein sequence ID" value="CAK8697914.1"/>
    <property type="molecule type" value="Genomic_DNA"/>
</dbReference>
<protein>
    <submittedName>
        <fullName evidence="1">Uncharacterized protein</fullName>
    </submittedName>
</protein>